<reference evidence="1 2" key="1">
    <citation type="submission" date="2021-01" db="EMBL/GenBank/DDBJ databases">
        <title>Whole genome shotgun sequence of Actinoplanes deccanensis NBRC 13994.</title>
        <authorList>
            <person name="Komaki H."/>
            <person name="Tamura T."/>
        </authorList>
    </citation>
    <scope>NUCLEOTIDE SEQUENCE [LARGE SCALE GENOMIC DNA]</scope>
    <source>
        <strain evidence="1 2">NBRC 13994</strain>
    </source>
</reference>
<dbReference type="RefSeq" id="WP_203769889.1">
    <property type="nucleotide sequence ID" value="NZ_BAAABO010000029.1"/>
</dbReference>
<protein>
    <submittedName>
        <fullName evidence="1">Uncharacterized protein</fullName>
    </submittedName>
</protein>
<accession>A0ABQ3Y9X2</accession>
<gene>
    <name evidence="1" type="ORF">Ade02nite_54490</name>
</gene>
<keyword evidence="2" id="KW-1185">Reference proteome</keyword>
<dbReference type="Proteomes" id="UP000609879">
    <property type="component" value="Unassembled WGS sequence"/>
</dbReference>
<evidence type="ECO:0000313" key="1">
    <source>
        <dbReference type="EMBL" id="GID76808.1"/>
    </source>
</evidence>
<proteinExistence type="predicted"/>
<dbReference type="Pfam" id="PF19707">
    <property type="entry name" value="DUF6204"/>
    <property type="match status" value="1"/>
</dbReference>
<evidence type="ECO:0000313" key="2">
    <source>
        <dbReference type="Proteomes" id="UP000609879"/>
    </source>
</evidence>
<dbReference type="InterPro" id="IPR045778">
    <property type="entry name" value="DUF6204"/>
</dbReference>
<sequence>MSRTIRVTVRGSFDNLTEPQLAELVAAQADHDFLHTQYTPEGHLTYDLPARPFFTFRFAEQADDDAGIAKATERAEAKATAWMAEHGYPIKKVTSQAVDVAAIPLGARGRRANR</sequence>
<organism evidence="1 2">
    <name type="scientific">Paractinoplanes deccanensis</name>
    <dbReference type="NCBI Taxonomy" id="113561"/>
    <lineage>
        <taxon>Bacteria</taxon>
        <taxon>Bacillati</taxon>
        <taxon>Actinomycetota</taxon>
        <taxon>Actinomycetes</taxon>
        <taxon>Micromonosporales</taxon>
        <taxon>Micromonosporaceae</taxon>
        <taxon>Paractinoplanes</taxon>
    </lineage>
</organism>
<comment type="caution">
    <text evidence="1">The sequence shown here is derived from an EMBL/GenBank/DDBJ whole genome shotgun (WGS) entry which is preliminary data.</text>
</comment>
<name>A0ABQ3Y9X2_9ACTN</name>
<dbReference type="EMBL" id="BOMI01000108">
    <property type="protein sequence ID" value="GID76808.1"/>
    <property type="molecule type" value="Genomic_DNA"/>
</dbReference>